<accession>A0A9P3UT99</accession>
<dbReference type="AlphaFoldDB" id="A0A9P3UT99"/>
<dbReference type="Proteomes" id="UP001063166">
    <property type="component" value="Unassembled WGS sequence"/>
</dbReference>
<dbReference type="EMBL" id="BRPK01000017">
    <property type="protein sequence ID" value="GLB44408.1"/>
    <property type="molecule type" value="Genomic_DNA"/>
</dbReference>
<gene>
    <name evidence="1" type="ORF">LshimejAT787_1700350</name>
</gene>
<name>A0A9P3UT99_LYOSH</name>
<reference evidence="1" key="1">
    <citation type="submission" date="2022-07" db="EMBL/GenBank/DDBJ databases">
        <title>The genome of Lyophyllum shimeji provides insight into the initial evolution of ectomycorrhizal fungal genome.</title>
        <authorList>
            <person name="Kobayashi Y."/>
            <person name="Shibata T."/>
            <person name="Hirakawa H."/>
            <person name="Shigenobu S."/>
            <person name="Nishiyama T."/>
            <person name="Yamada A."/>
            <person name="Hasebe M."/>
            <person name="Kawaguchi M."/>
        </authorList>
    </citation>
    <scope>NUCLEOTIDE SEQUENCE</scope>
    <source>
        <strain evidence="1">AT787</strain>
    </source>
</reference>
<comment type="caution">
    <text evidence="1">The sequence shown here is derived from an EMBL/GenBank/DDBJ whole genome shotgun (WGS) entry which is preliminary data.</text>
</comment>
<evidence type="ECO:0000313" key="2">
    <source>
        <dbReference type="Proteomes" id="UP001063166"/>
    </source>
</evidence>
<organism evidence="1 2">
    <name type="scientific">Lyophyllum shimeji</name>
    <name type="common">Hon-shimeji</name>
    <name type="synonym">Tricholoma shimeji</name>
    <dbReference type="NCBI Taxonomy" id="47721"/>
    <lineage>
        <taxon>Eukaryota</taxon>
        <taxon>Fungi</taxon>
        <taxon>Dikarya</taxon>
        <taxon>Basidiomycota</taxon>
        <taxon>Agaricomycotina</taxon>
        <taxon>Agaricomycetes</taxon>
        <taxon>Agaricomycetidae</taxon>
        <taxon>Agaricales</taxon>
        <taxon>Tricholomatineae</taxon>
        <taxon>Lyophyllaceae</taxon>
        <taxon>Lyophyllum</taxon>
    </lineage>
</organism>
<protein>
    <submittedName>
        <fullName evidence="1">Uncharacterized protein</fullName>
    </submittedName>
</protein>
<evidence type="ECO:0000313" key="1">
    <source>
        <dbReference type="EMBL" id="GLB44408.1"/>
    </source>
</evidence>
<sequence length="117" mass="13913">MFMPKLCFKVIRTHFEAYNFSAWGAAKGKRRSPGVGREATRRRLHEERALGAQVRERSRRWTSIIKRRADRRRVKLRLEMKGCIRDSSRDATCTGFHSNLRTKGRRRFVFEVVVFTR</sequence>
<proteinExistence type="predicted"/>
<keyword evidence="2" id="KW-1185">Reference proteome</keyword>